<dbReference type="GO" id="GO:0005794">
    <property type="term" value="C:Golgi apparatus"/>
    <property type="evidence" value="ECO:0007669"/>
    <property type="project" value="UniProtKB-SubCell"/>
</dbReference>
<evidence type="ECO:0000256" key="4">
    <source>
        <dbReference type="ARBA" id="ARBA00022692"/>
    </source>
</evidence>
<comment type="similarity">
    <text evidence="3">Belongs to the ERGIC family.</text>
</comment>
<dbReference type="GO" id="GO:0033116">
    <property type="term" value="C:endoplasmic reticulum-Golgi intermediate compartment membrane"/>
    <property type="evidence" value="ECO:0007669"/>
    <property type="project" value="UniProtKB-SubCell"/>
</dbReference>
<name>A0ABD2IFS7_HETSC</name>
<sequence length="385" mass="43141">MFLHRLRRFDLYTKPVEDCRVKTPFGGVITLISFVVIVLLFISETWSYLSVDVVEQLFVDSTSAEMRIEIHFDITLHKLSCPLVTIDVMSQSGESQDGIQHDVFKQRLDKQGNNMEGAQPEKQVVNTNASKSANVSRRTSSDEECGSCYGAIKGCCNTCEEVREAYRLRGWVLQNIDKVEQCKNDAVLRSLSEQADEGCRVWGKVDVGKVGGNFHLAPGVPSTHANSHFHDFHSVSPARFDASHTINHLSFGKPFPGKTHPLDGKQFITNKGGIMHQYQLKIVPTRYIYGVTRKEEETLVSHQFAITRVERDIMAGASGIPGLFVQYEFSPLMVQYEERKRPLSFFLVSLCAIIGGVHTVAALLDAILYNTQRAIQRKMAVAKAN</sequence>
<accession>A0ABD2IFS7</accession>
<gene>
    <name evidence="12" type="ORF">niasHS_014766</name>
</gene>
<evidence type="ECO:0000256" key="3">
    <source>
        <dbReference type="ARBA" id="ARBA00005648"/>
    </source>
</evidence>
<evidence type="ECO:0000256" key="2">
    <source>
        <dbReference type="ARBA" id="ARBA00004457"/>
    </source>
</evidence>
<dbReference type="InterPro" id="IPR039542">
    <property type="entry name" value="Erv_N"/>
</dbReference>
<evidence type="ECO:0000313" key="12">
    <source>
        <dbReference type="EMBL" id="KAL3078984.1"/>
    </source>
</evidence>
<reference evidence="12 13" key="1">
    <citation type="submission" date="2024-10" db="EMBL/GenBank/DDBJ databases">
        <authorList>
            <person name="Kim D."/>
        </authorList>
    </citation>
    <scope>NUCLEOTIDE SEQUENCE [LARGE SCALE GENOMIC DNA]</scope>
    <source>
        <strain evidence="12">Taebaek</strain>
    </source>
</reference>
<evidence type="ECO:0000259" key="10">
    <source>
        <dbReference type="Pfam" id="PF07970"/>
    </source>
</evidence>
<dbReference type="Pfam" id="PF07970">
    <property type="entry name" value="COPIIcoated_ERV"/>
    <property type="match status" value="1"/>
</dbReference>
<dbReference type="EMBL" id="JBICCN010000309">
    <property type="protein sequence ID" value="KAL3078984.1"/>
    <property type="molecule type" value="Genomic_DNA"/>
</dbReference>
<feature type="domain" description="Endoplasmic reticulum vesicle transporter N-terminal" evidence="11">
    <location>
        <begin position="6"/>
        <end position="96"/>
    </location>
</feature>
<dbReference type="AlphaFoldDB" id="A0ABD2IFS7"/>
<evidence type="ECO:0000313" key="13">
    <source>
        <dbReference type="Proteomes" id="UP001620645"/>
    </source>
</evidence>
<comment type="caution">
    <text evidence="12">The sequence shown here is derived from an EMBL/GenBank/DDBJ whole genome shotgun (WGS) entry which is preliminary data.</text>
</comment>
<dbReference type="Proteomes" id="UP001620645">
    <property type="component" value="Unassembled WGS sequence"/>
</dbReference>
<evidence type="ECO:0000256" key="6">
    <source>
        <dbReference type="ARBA" id="ARBA00023136"/>
    </source>
</evidence>
<dbReference type="Pfam" id="PF13850">
    <property type="entry name" value="ERGIC_N"/>
    <property type="match status" value="1"/>
</dbReference>
<evidence type="ECO:0000256" key="8">
    <source>
        <dbReference type="SAM" id="MobiDB-lite"/>
    </source>
</evidence>
<proteinExistence type="inferred from homology"/>
<dbReference type="InterPro" id="IPR045888">
    <property type="entry name" value="Erv"/>
</dbReference>
<evidence type="ECO:0000256" key="7">
    <source>
        <dbReference type="ARBA" id="ARBA00040493"/>
    </source>
</evidence>
<keyword evidence="4 9" id="KW-0812">Transmembrane</keyword>
<evidence type="ECO:0000259" key="11">
    <source>
        <dbReference type="Pfam" id="PF13850"/>
    </source>
</evidence>
<evidence type="ECO:0000256" key="5">
    <source>
        <dbReference type="ARBA" id="ARBA00022989"/>
    </source>
</evidence>
<feature type="compositionally biased region" description="Polar residues" evidence="8">
    <location>
        <begin position="124"/>
        <end position="138"/>
    </location>
</feature>
<feature type="transmembrane region" description="Helical" evidence="9">
    <location>
        <begin position="21"/>
        <end position="42"/>
    </location>
</feature>
<protein>
    <recommendedName>
        <fullName evidence="7">Endoplasmic reticulum-Golgi intermediate compartment protein 3</fullName>
    </recommendedName>
</protein>
<dbReference type="PANTHER" id="PTHR10984:SF25">
    <property type="entry name" value="ENDOPLASMIC RETICULUM-GOLGI INTERMEDIATE COMPARTMENT PROTEIN 3"/>
    <property type="match status" value="1"/>
</dbReference>
<feature type="domain" description="Endoplasmic reticulum vesicle transporter C-terminal" evidence="10">
    <location>
        <begin position="148"/>
        <end position="365"/>
    </location>
</feature>
<evidence type="ECO:0000256" key="9">
    <source>
        <dbReference type="SAM" id="Phobius"/>
    </source>
</evidence>
<feature type="transmembrane region" description="Helical" evidence="9">
    <location>
        <begin position="343"/>
        <end position="369"/>
    </location>
</feature>
<feature type="region of interest" description="Disordered" evidence="8">
    <location>
        <begin position="115"/>
        <end position="143"/>
    </location>
</feature>
<evidence type="ECO:0000256" key="1">
    <source>
        <dbReference type="ARBA" id="ARBA00004257"/>
    </source>
</evidence>
<dbReference type="PANTHER" id="PTHR10984">
    <property type="entry name" value="ENDOPLASMIC RETICULUM-GOLGI INTERMEDIATE COMPARTMENT PROTEIN"/>
    <property type="match status" value="1"/>
</dbReference>
<keyword evidence="6 9" id="KW-0472">Membrane</keyword>
<keyword evidence="13" id="KW-1185">Reference proteome</keyword>
<organism evidence="12 13">
    <name type="scientific">Heterodera schachtii</name>
    <name type="common">Sugarbeet cyst nematode worm</name>
    <name type="synonym">Tylenchus schachtii</name>
    <dbReference type="NCBI Taxonomy" id="97005"/>
    <lineage>
        <taxon>Eukaryota</taxon>
        <taxon>Metazoa</taxon>
        <taxon>Ecdysozoa</taxon>
        <taxon>Nematoda</taxon>
        <taxon>Chromadorea</taxon>
        <taxon>Rhabditida</taxon>
        <taxon>Tylenchina</taxon>
        <taxon>Tylenchomorpha</taxon>
        <taxon>Tylenchoidea</taxon>
        <taxon>Heteroderidae</taxon>
        <taxon>Heteroderinae</taxon>
        <taxon>Heterodera</taxon>
    </lineage>
</organism>
<comment type="subcellular location">
    <subcellularLocation>
        <location evidence="2">Endoplasmic reticulum-Golgi intermediate compartment membrane</location>
        <topology evidence="2">Multi-pass membrane protein</topology>
    </subcellularLocation>
    <subcellularLocation>
        <location evidence="1">Golgi apparatus</location>
        <location evidence="1">cis-Golgi network membrane</location>
        <topology evidence="1">Multi-pass membrane protein</topology>
    </subcellularLocation>
</comment>
<keyword evidence="5 9" id="KW-1133">Transmembrane helix</keyword>
<dbReference type="InterPro" id="IPR012936">
    <property type="entry name" value="Erv_C"/>
</dbReference>